<evidence type="ECO:0000259" key="1">
    <source>
        <dbReference type="Pfam" id="PF13175"/>
    </source>
</evidence>
<evidence type="ECO:0000313" key="4">
    <source>
        <dbReference type="Proteomes" id="UP000217343"/>
    </source>
</evidence>
<dbReference type="GO" id="GO:0005524">
    <property type="term" value="F:ATP binding"/>
    <property type="evidence" value="ECO:0007669"/>
    <property type="project" value="InterPro"/>
</dbReference>
<protein>
    <recommendedName>
        <fullName evidence="5">ATPase</fullName>
    </recommendedName>
</protein>
<feature type="domain" description="ATPase AAA-type core" evidence="2">
    <location>
        <begin position="280"/>
        <end position="356"/>
    </location>
</feature>
<dbReference type="InterPro" id="IPR027417">
    <property type="entry name" value="P-loop_NTPase"/>
</dbReference>
<dbReference type="Pfam" id="PF13304">
    <property type="entry name" value="AAA_21"/>
    <property type="match status" value="1"/>
</dbReference>
<feature type="domain" description="Endonuclease GajA/Old nuclease/RecF-like AAA" evidence="1">
    <location>
        <begin position="1"/>
        <end position="45"/>
    </location>
</feature>
<dbReference type="InterPro" id="IPR041685">
    <property type="entry name" value="AAA_GajA/Old/RecF-like"/>
</dbReference>
<proteinExistence type="predicted"/>
<reference evidence="3 4" key="1">
    <citation type="submission" date="2017-06" db="EMBL/GenBank/DDBJ databases">
        <title>Sequencing and comparative analysis of myxobacterial genomes.</title>
        <authorList>
            <person name="Rupp O."/>
            <person name="Goesmann A."/>
            <person name="Sogaard-Andersen L."/>
        </authorList>
    </citation>
    <scope>NUCLEOTIDE SEQUENCE [LARGE SCALE GENOMIC DNA]</scope>
    <source>
        <strain evidence="3 4">DSM 14697</strain>
    </source>
</reference>
<dbReference type="InterPro" id="IPR003959">
    <property type="entry name" value="ATPase_AAA_core"/>
</dbReference>
<dbReference type="GO" id="GO:0006302">
    <property type="term" value="P:double-strand break repair"/>
    <property type="evidence" value="ECO:0007669"/>
    <property type="project" value="TreeGrafter"/>
</dbReference>
<name>A0A250JWM9_9BACT</name>
<dbReference type="Proteomes" id="UP000217343">
    <property type="component" value="Chromosome"/>
</dbReference>
<dbReference type="SUPFAM" id="SSF52540">
    <property type="entry name" value="P-loop containing nucleoside triphosphate hydrolases"/>
    <property type="match status" value="1"/>
</dbReference>
<dbReference type="GO" id="GO:0000731">
    <property type="term" value="P:DNA synthesis involved in DNA repair"/>
    <property type="evidence" value="ECO:0007669"/>
    <property type="project" value="TreeGrafter"/>
</dbReference>
<evidence type="ECO:0000259" key="2">
    <source>
        <dbReference type="Pfam" id="PF13304"/>
    </source>
</evidence>
<dbReference type="RefSeq" id="WP_095959085.1">
    <property type="nucleotide sequence ID" value="NZ_CP022203.1"/>
</dbReference>
<evidence type="ECO:0008006" key="5">
    <source>
        <dbReference type="Google" id="ProtNLM"/>
    </source>
</evidence>
<dbReference type="Gene3D" id="3.40.50.300">
    <property type="entry name" value="P-loop containing nucleotide triphosphate hydrolases"/>
    <property type="match status" value="2"/>
</dbReference>
<dbReference type="KEGG" id="mmas:MYMAC_003749"/>
<dbReference type="PANTHER" id="PTHR32182:SF22">
    <property type="entry name" value="ATP-DEPENDENT ENDONUCLEASE, OLD FAMILY-RELATED"/>
    <property type="match status" value="1"/>
</dbReference>
<dbReference type="Pfam" id="PF13175">
    <property type="entry name" value="AAA_15"/>
    <property type="match status" value="1"/>
</dbReference>
<accession>A0A250JWM9</accession>
<dbReference type="OrthoDB" id="127554at2"/>
<dbReference type="PIRSF" id="PIRSF029347">
    <property type="entry name" value="RecF"/>
    <property type="match status" value="1"/>
</dbReference>
<keyword evidence="4" id="KW-1185">Reference proteome</keyword>
<sequence>MLQSITLENFKSYRSATLPLAELTVLIGANASGKSNLIEAIQLLAWIAKGRRLSDLVMVLKDRELSVRGTPLNLTHGEAVSFGYDCMISDDSGPDLQLQMKLEVDSLGMRIVDEKLWMWGGDTGASLYQIEKPATEYSNEIQVAYNNFARGGKKPRVTCIDQQAVFTQLTTPARFGSTHARSQKEIPVAAERLRRSLEAVLFLDPVPGRMREYSFLVERILRGDGANVSAVLHELCASSEGKEQVLEFVRSLPEQDILDIGFLDGPRGEVMVKLTESFGTEERETDAALLSDGTLRVLAVAAALLSVPEGAMVVIEEIDNGVHPSRAESLLDRIQAVAKQRALRVLLTTHNPALLDAIPVESIPDVVACYRDPEQGDSRLMRLQDLERYPDLVAQGPIGRLVTQGILDRFLKTPPDAEQALQRTQEFFEFLQHSGEET</sequence>
<dbReference type="InterPro" id="IPR014555">
    <property type="entry name" value="RecF-like"/>
</dbReference>
<dbReference type="EMBL" id="CP022203">
    <property type="protein sequence ID" value="ATB48123.1"/>
    <property type="molecule type" value="Genomic_DNA"/>
</dbReference>
<dbReference type="AlphaFoldDB" id="A0A250JWM9"/>
<evidence type="ECO:0000313" key="3">
    <source>
        <dbReference type="EMBL" id="ATB48123.1"/>
    </source>
</evidence>
<organism evidence="3 4">
    <name type="scientific">Corallococcus macrosporus DSM 14697</name>
    <dbReference type="NCBI Taxonomy" id="1189310"/>
    <lineage>
        <taxon>Bacteria</taxon>
        <taxon>Pseudomonadati</taxon>
        <taxon>Myxococcota</taxon>
        <taxon>Myxococcia</taxon>
        <taxon>Myxococcales</taxon>
        <taxon>Cystobacterineae</taxon>
        <taxon>Myxococcaceae</taxon>
        <taxon>Corallococcus</taxon>
    </lineage>
</organism>
<dbReference type="GO" id="GO:0016887">
    <property type="term" value="F:ATP hydrolysis activity"/>
    <property type="evidence" value="ECO:0007669"/>
    <property type="project" value="InterPro"/>
</dbReference>
<dbReference type="PANTHER" id="PTHR32182">
    <property type="entry name" value="DNA REPLICATION AND REPAIR PROTEIN RECF"/>
    <property type="match status" value="1"/>
</dbReference>
<gene>
    <name evidence="3" type="ORF">MYMAC_003749</name>
</gene>